<gene>
    <name evidence="7" type="ORF">EDS130_LOCUS38276</name>
</gene>
<feature type="transmembrane region" description="Helical" evidence="5">
    <location>
        <begin position="31"/>
        <end position="53"/>
    </location>
</feature>
<feature type="transmembrane region" description="Helical" evidence="5">
    <location>
        <begin position="239"/>
        <end position="263"/>
    </location>
</feature>
<sequence length="337" mass="39546">MSGVVNETSDYDDGSGSYPVLETSFSKKFKFSFLLACLIPSTICSLTLFYYFIRLSELHRKRHNYAIICLLVCNFLIATTELPVTLTYVHFDQLVPPSSSLCFYWIFMNYLLFPTSGWIMAIASLQRYFFIFHKQFINTHLKHYLPIALPPILLSIWYAVLIFFYPCQQFFDYTQLWCIGACYVFEGTIGTIDWILSSLVPVILTIVFNIVLCVRVVYQKYKMHRGRTWRTTRKLALQIFMISFLFLSIYLPLTLFGLIRLWFDPMFLLVLTMVYFAYFVYLVPLLMPFICLISMPEVTAKIKRTLHPGTRIEPTLLQQLPLTMITRRHIQVQNAKI</sequence>
<dbReference type="SUPFAM" id="SSF81321">
    <property type="entry name" value="Family A G protein-coupled receptor-like"/>
    <property type="match status" value="1"/>
</dbReference>
<evidence type="ECO:0000256" key="4">
    <source>
        <dbReference type="ARBA" id="ARBA00023136"/>
    </source>
</evidence>
<dbReference type="Gene3D" id="1.20.1070.10">
    <property type="entry name" value="Rhodopsin 7-helix transmembrane proteins"/>
    <property type="match status" value="1"/>
</dbReference>
<proteinExistence type="predicted"/>
<dbReference type="GO" id="GO:0016020">
    <property type="term" value="C:membrane"/>
    <property type="evidence" value="ECO:0007669"/>
    <property type="project" value="UniProtKB-SubCell"/>
</dbReference>
<comment type="subcellular location">
    <subcellularLocation>
        <location evidence="1">Membrane</location>
    </subcellularLocation>
</comment>
<evidence type="ECO:0000256" key="2">
    <source>
        <dbReference type="ARBA" id="ARBA00022692"/>
    </source>
</evidence>
<protein>
    <recommendedName>
        <fullName evidence="6">G-protein coupled receptors family 1 profile domain-containing protein</fullName>
    </recommendedName>
</protein>
<dbReference type="Proteomes" id="UP000663852">
    <property type="component" value="Unassembled WGS sequence"/>
</dbReference>
<keyword evidence="4 5" id="KW-0472">Membrane</keyword>
<dbReference type="CDD" id="cd00637">
    <property type="entry name" value="7tm_classA_rhodopsin-like"/>
    <property type="match status" value="1"/>
</dbReference>
<reference evidence="7" key="1">
    <citation type="submission" date="2021-02" db="EMBL/GenBank/DDBJ databases">
        <authorList>
            <person name="Nowell W R."/>
        </authorList>
    </citation>
    <scope>NUCLEOTIDE SEQUENCE</scope>
</reference>
<keyword evidence="2 5" id="KW-0812">Transmembrane</keyword>
<dbReference type="InterPro" id="IPR000276">
    <property type="entry name" value="GPCR_Rhodpsn"/>
</dbReference>
<dbReference type="OrthoDB" id="10049650at2759"/>
<feature type="transmembrane region" description="Helical" evidence="5">
    <location>
        <begin position="144"/>
        <end position="165"/>
    </location>
</feature>
<dbReference type="EMBL" id="CAJNOJ010000395">
    <property type="protein sequence ID" value="CAF1432094.1"/>
    <property type="molecule type" value="Genomic_DNA"/>
</dbReference>
<evidence type="ECO:0000259" key="6">
    <source>
        <dbReference type="PROSITE" id="PS50262"/>
    </source>
</evidence>
<evidence type="ECO:0000313" key="7">
    <source>
        <dbReference type="EMBL" id="CAF1432094.1"/>
    </source>
</evidence>
<name>A0A815MZV7_ADIRI</name>
<accession>A0A815MZV7</accession>
<keyword evidence="3 5" id="KW-1133">Transmembrane helix</keyword>
<evidence type="ECO:0000256" key="5">
    <source>
        <dbReference type="SAM" id="Phobius"/>
    </source>
</evidence>
<evidence type="ECO:0000313" key="8">
    <source>
        <dbReference type="Proteomes" id="UP000663852"/>
    </source>
</evidence>
<dbReference type="AlphaFoldDB" id="A0A815MZV7"/>
<feature type="transmembrane region" description="Helical" evidence="5">
    <location>
        <begin position="275"/>
        <end position="295"/>
    </location>
</feature>
<dbReference type="InterPro" id="IPR017452">
    <property type="entry name" value="GPCR_Rhodpsn_7TM"/>
</dbReference>
<evidence type="ECO:0000256" key="1">
    <source>
        <dbReference type="ARBA" id="ARBA00004370"/>
    </source>
</evidence>
<feature type="transmembrane region" description="Helical" evidence="5">
    <location>
        <begin position="65"/>
        <end position="91"/>
    </location>
</feature>
<organism evidence="7 8">
    <name type="scientific">Adineta ricciae</name>
    <name type="common">Rotifer</name>
    <dbReference type="NCBI Taxonomy" id="249248"/>
    <lineage>
        <taxon>Eukaryota</taxon>
        <taxon>Metazoa</taxon>
        <taxon>Spiralia</taxon>
        <taxon>Gnathifera</taxon>
        <taxon>Rotifera</taxon>
        <taxon>Eurotatoria</taxon>
        <taxon>Bdelloidea</taxon>
        <taxon>Adinetida</taxon>
        <taxon>Adinetidae</taxon>
        <taxon>Adineta</taxon>
    </lineage>
</organism>
<feature type="transmembrane region" description="Helical" evidence="5">
    <location>
        <begin position="194"/>
        <end position="218"/>
    </location>
</feature>
<dbReference type="GO" id="GO:0004930">
    <property type="term" value="F:G protein-coupled receptor activity"/>
    <property type="evidence" value="ECO:0007669"/>
    <property type="project" value="InterPro"/>
</dbReference>
<comment type="caution">
    <text evidence="7">The sequence shown here is derived from an EMBL/GenBank/DDBJ whole genome shotgun (WGS) entry which is preliminary data.</text>
</comment>
<feature type="domain" description="G-protein coupled receptors family 1 profile" evidence="6">
    <location>
        <begin position="44"/>
        <end position="291"/>
    </location>
</feature>
<dbReference type="Pfam" id="PF00001">
    <property type="entry name" value="7tm_1"/>
    <property type="match status" value="1"/>
</dbReference>
<feature type="transmembrane region" description="Helical" evidence="5">
    <location>
        <begin position="103"/>
        <end position="123"/>
    </location>
</feature>
<dbReference type="PROSITE" id="PS50262">
    <property type="entry name" value="G_PROTEIN_RECEP_F1_2"/>
    <property type="match status" value="1"/>
</dbReference>
<evidence type="ECO:0000256" key="3">
    <source>
        <dbReference type="ARBA" id="ARBA00022989"/>
    </source>
</evidence>